<evidence type="ECO:0000259" key="11">
    <source>
        <dbReference type="Pfam" id="PF00593"/>
    </source>
</evidence>
<evidence type="ECO:0000256" key="1">
    <source>
        <dbReference type="ARBA" id="ARBA00004571"/>
    </source>
</evidence>
<dbReference type="FunFam" id="2.60.40.1120:FF:000003">
    <property type="entry name" value="Outer membrane protein Omp121"/>
    <property type="match status" value="1"/>
</dbReference>
<dbReference type="Pfam" id="PF00593">
    <property type="entry name" value="TonB_dep_Rec_b-barrel"/>
    <property type="match status" value="1"/>
</dbReference>
<evidence type="ECO:0000256" key="3">
    <source>
        <dbReference type="ARBA" id="ARBA00022452"/>
    </source>
</evidence>
<dbReference type="Pfam" id="PF13715">
    <property type="entry name" value="CarbopepD_reg_2"/>
    <property type="match status" value="1"/>
</dbReference>
<keyword evidence="2 8" id="KW-0813">Transport</keyword>
<dbReference type="SUPFAM" id="SSF56935">
    <property type="entry name" value="Porins"/>
    <property type="match status" value="1"/>
</dbReference>
<dbReference type="EMBL" id="LN515532">
    <property type="protein sequence ID" value="CEA14987.1"/>
    <property type="molecule type" value="Genomic_DNA"/>
</dbReference>
<evidence type="ECO:0000256" key="4">
    <source>
        <dbReference type="ARBA" id="ARBA00022692"/>
    </source>
</evidence>
<dbReference type="STRING" id="1562970.ING2E5B_0217"/>
<evidence type="ECO:0000313" key="13">
    <source>
        <dbReference type="EMBL" id="CEA14987.1"/>
    </source>
</evidence>
<dbReference type="InterPro" id="IPR008969">
    <property type="entry name" value="CarboxyPept-like_regulatory"/>
</dbReference>
<organism evidence="13 14">
    <name type="scientific">Fermentimonas caenicola</name>
    <dbReference type="NCBI Taxonomy" id="1562970"/>
    <lineage>
        <taxon>Bacteria</taxon>
        <taxon>Pseudomonadati</taxon>
        <taxon>Bacteroidota</taxon>
        <taxon>Bacteroidia</taxon>
        <taxon>Bacteroidales</taxon>
        <taxon>Dysgonomonadaceae</taxon>
        <taxon>Fermentimonas</taxon>
    </lineage>
</organism>
<evidence type="ECO:0000256" key="7">
    <source>
        <dbReference type="ARBA" id="ARBA00023237"/>
    </source>
</evidence>
<dbReference type="Gene3D" id="2.170.130.10">
    <property type="entry name" value="TonB-dependent receptor, plug domain"/>
    <property type="match status" value="1"/>
</dbReference>
<feature type="domain" description="TonB-dependent receptor-like beta-barrel" evidence="11">
    <location>
        <begin position="447"/>
        <end position="875"/>
    </location>
</feature>
<evidence type="ECO:0000259" key="12">
    <source>
        <dbReference type="Pfam" id="PF07715"/>
    </source>
</evidence>
<keyword evidence="4 8" id="KW-0812">Transmembrane</keyword>
<evidence type="ECO:0000256" key="8">
    <source>
        <dbReference type="PROSITE-ProRule" id="PRU01360"/>
    </source>
</evidence>
<keyword evidence="10" id="KW-0732">Signal</keyword>
<accession>A0A098BZE4</accession>
<dbReference type="Proteomes" id="UP000032417">
    <property type="component" value="Chromosome 1"/>
</dbReference>
<comment type="similarity">
    <text evidence="8 9">Belongs to the TonB-dependent receptor family.</text>
</comment>
<reference evidence="13 14" key="1">
    <citation type="submission" date="2014-08" db="EMBL/GenBank/DDBJ databases">
        <authorList>
            <person name="Wibberg D."/>
        </authorList>
    </citation>
    <scope>NUCLEOTIDE SEQUENCE [LARGE SCALE GENOMIC DNA]</scope>
    <source>
        <strain evidence="14">ING2-E5B</strain>
    </source>
</reference>
<dbReference type="Pfam" id="PF07715">
    <property type="entry name" value="Plug"/>
    <property type="match status" value="1"/>
</dbReference>
<keyword evidence="5 9" id="KW-0798">TonB box</keyword>
<feature type="domain" description="TonB-dependent receptor plug" evidence="12">
    <location>
        <begin position="124"/>
        <end position="240"/>
    </location>
</feature>
<dbReference type="InterPro" id="IPR000531">
    <property type="entry name" value="Beta-barrel_TonB"/>
</dbReference>
<proteinExistence type="inferred from homology"/>
<protein>
    <submittedName>
        <fullName evidence="13">TonB-linked outer membrane protein</fullName>
    </submittedName>
</protein>
<evidence type="ECO:0000256" key="6">
    <source>
        <dbReference type="ARBA" id="ARBA00023136"/>
    </source>
</evidence>
<keyword evidence="3 8" id="KW-1134">Transmembrane beta strand</keyword>
<dbReference type="InterPro" id="IPR039426">
    <property type="entry name" value="TonB-dep_rcpt-like"/>
</dbReference>
<dbReference type="OrthoDB" id="1108421at2"/>
<dbReference type="KEGG" id="pbt:ING2E5B_0217"/>
<dbReference type="SUPFAM" id="SSF49464">
    <property type="entry name" value="Carboxypeptidase regulatory domain-like"/>
    <property type="match status" value="1"/>
</dbReference>
<evidence type="ECO:0000313" key="14">
    <source>
        <dbReference type="Proteomes" id="UP000032417"/>
    </source>
</evidence>
<name>A0A098BZE4_9BACT</name>
<dbReference type="NCBIfam" id="TIGR04057">
    <property type="entry name" value="SusC_RagA_signa"/>
    <property type="match status" value="1"/>
</dbReference>
<dbReference type="InterPro" id="IPR023996">
    <property type="entry name" value="TonB-dep_OMP_SusC/RagA"/>
</dbReference>
<dbReference type="GO" id="GO:0009279">
    <property type="term" value="C:cell outer membrane"/>
    <property type="evidence" value="ECO:0007669"/>
    <property type="project" value="UniProtKB-SubCell"/>
</dbReference>
<dbReference type="HOGENOM" id="CLU_004317_0_2_10"/>
<comment type="subcellular location">
    <subcellularLocation>
        <location evidence="1 8">Cell outer membrane</location>
        <topology evidence="1 8">Multi-pass membrane protein</topology>
    </subcellularLocation>
</comment>
<evidence type="ECO:0000256" key="2">
    <source>
        <dbReference type="ARBA" id="ARBA00022448"/>
    </source>
</evidence>
<dbReference type="PROSITE" id="PS52016">
    <property type="entry name" value="TONB_DEPENDENT_REC_3"/>
    <property type="match status" value="1"/>
</dbReference>
<dbReference type="PATRIC" id="fig|1562970.3.peg.214"/>
<dbReference type="Gene3D" id="2.40.170.20">
    <property type="entry name" value="TonB-dependent receptor, beta-barrel domain"/>
    <property type="match status" value="1"/>
</dbReference>
<evidence type="ECO:0000256" key="9">
    <source>
        <dbReference type="RuleBase" id="RU003357"/>
    </source>
</evidence>
<feature type="signal peptide" evidence="10">
    <location>
        <begin position="1"/>
        <end position="28"/>
    </location>
</feature>
<gene>
    <name evidence="13" type="ORF">ING2E5B_0217</name>
</gene>
<dbReference type="InterPro" id="IPR023997">
    <property type="entry name" value="TonB-dep_OMP_SusC/RagA_CS"/>
</dbReference>
<sequence length="1005" mass="111255">MYVNFNKKTKASLITILSGLLMVLSLSAQTSTTINVRGAVTDVAGEPIIGANILIQGTSNGTVTDYDGNFVIQVPSNGVLEVSYIGYIQQIIPVNNRTTINIILLEDTELLEEVVVIGYGTVRKDDATGSVVAVDATTLNRGLATSPSELLAGKVAGLSIISSGGAPGASSNIRIRGGSSMSASNDPLIVIDGVPVDNTTSISGMSDPLSSINSNDIETFTVLKDASATAIYGSRASNGVIIITTKKGHSGKMKLSYNGNMSVSTRTGSVDVMDAPTFRNYVINSFGEGSQQALALGNTETDWQDVIFKTSLSTDHNISVSGSAGEHLPYRASLGYTNENGILKTSSLERYTGSLNLAPSFLDDHLRVQLNARGMYINNRFADHGAINSATQFDPTMPVYSETSSEYGNGYHMSLKTDGTPIDIALANPLAILEQKHDKSRVLRSIGNVQLDYKMHFLPELRANLNLGYDISKSEGDVIIEDNSPMSYTWGNYKEGWGDNRTYNQYKSNTLLDFYLNYANDFGAHRFDVMGGYSWQRFYNESENYYPNSPARAAETNEEFYREMNDYSTESYVISFFGRLNYSLLNRYLLTFTLRNDGSSRFSPDNKWGLFPSVAFAWKINEEGFMQDQRLFSDLKLRLGYGVTGQQNLGSGDYPWMGRYSYSQAGANYFFGDQMISLIRPVAYDENLKWEQTSTTNAGLDYGFFNNRISGAIDVYYRKTSDLLNTVGIAAGTNFSNQLLTNVGELVNKGIEFTVTGRPIVSKDLNWNLSYNITYNNNKITKLTITDDPNYVGVRFGGIDGGTGNNIAIHKVGYPAGSFYVYEQVYNDEGRPIEGVYVDQNADGAINEQDLIPYKNPSPDVFMGLSSQLSYKQWDFTFSLRSNIGNYAYNNIQSNRQSKNTTFDPSGWLKNRVNSATFTNFNAVQYQSSHYIQNASFLKMDNITLGYNFEKLFTQNQTGRLYMTVQNPFVLTKYDGLDPEFTNNGIDNNIYPHPRVFILGLSLNF</sequence>
<dbReference type="AlphaFoldDB" id="A0A098BZE4"/>
<dbReference type="Gene3D" id="2.60.40.1120">
    <property type="entry name" value="Carboxypeptidase-like, regulatory domain"/>
    <property type="match status" value="1"/>
</dbReference>
<evidence type="ECO:0000256" key="10">
    <source>
        <dbReference type="SAM" id="SignalP"/>
    </source>
</evidence>
<keyword evidence="6 8" id="KW-0472">Membrane</keyword>
<dbReference type="NCBIfam" id="TIGR04056">
    <property type="entry name" value="OMP_RagA_SusC"/>
    <property type="match status" value="1"/>
</dbReference>
<dbReference type="InterPro" id="IPR036942">
    <property type="entry name" value="Beta-barrel_TonB_sf"/>
</dbReference>
<dbReference type="InterPro" id="IPR012910">
    <property type="entry name" value="Plug_dom"/>
</dbReference>
<dbReference type="InterPro" id="IPR037066">
    <property type="entry name" value="Plug_dom_sf"/>
</dbReference>
<keyword evidence="7 8" id="KW-0998">Cell outer membrane</keyword>
<evidence type="ECO:0000256" key="5">
    <source>
        <dbReference type="ARBA" id="ARBA00023077"/>
    </source>
</evidence>
<feature type="chain" id="PRO_5001933309" evidence="10">
    <location>
        <begin position="29"/>
        <end position="1005"/>
    </location>
</feature>
<keyword evidence="14" id="KW-1185">Reference proteome</keyword>